<dbReference type="InterPro" id="IPR001624">
    <property type="entry name" value="FliE"/>
</dbReference>
<evidence type="ECO:0000313" key="7">
    <source>
        <dbReference type="Proteomes" id="UP000239549"/>
    </source>
</evidence>
<dbReference type="GO" id="GO:0009425">
    <property type="term" value="C:bacterial-type flagellum basal body"/>
    <property type="evidence" value="ECO:0007669"/>
    <property type="project" value="UniProtKB-SubCell"/>
</dbReference>
<evidence type="ECO:0000256" key="1">
    <source>
        <dbReference type="ARBA" id="ARBA00004117"/>
    </source>
</evidence>
<evidence type="ECO:0000256" key="2">
    <source>
        <dbReference type="ARBA" id="ARBA00009272"/>
    </source>
</evidence>
<evidence type="ECO:0000256" key="4">
    <source>
        <dbReference type="HAMAP-Rule" id="MF_00724"/>
    </source>
</evidence>
<keyword evidence="6" id="KW-0969">Cilium</keyword>
<name>A0A2L2XA92_9FIRM</name>
<keyword evidence="6" id="KW-0966">Cell projection</keyword>
<keyword evidence="3 4" id="KW-0975">Bacterial flagellum</keyword>
<dbReference type="AlphaFoldDB" id="A0A2L2XA92"/>
<comment type="subcellular location">
    <subcellularLocation>
        <location evidence="1 4">Bacterial flagellum basal body</location>
    </subcellularLocation>
</comment>
<dbReference type="GO" id="GO:0005198">
    <property type="term" value="F:structural molecule activity"/>
    <property type="evidence" value="ECO:0007669"/>
    <property type="project" value="UniProtKB-UniRule"/>
</dbReference>
<evidence type="ECO:0000256" key="3">
    <source>
        <dbReference type="ARBA" id="ARBA00023143"/>
    </source>
</evidence>
<accession>A0A2L2XA92</accession>
<dbReference type="NCBIfam" id="TIGR00205">
    <property type="entry name" value="fliE"/>
    <property type="match status" value="1"/>
</dbReference>
<dbReference type="Proteomes" id="UP000239549">
    <property type="component" value="Unassembled WGS sequence"/>
</dbReference>
<dbReference type="RefSeq" id="WP_104371615.1">
    <property type="nucleotide sequence ID" value="NZ_BFAV01000075.1"/>
</dbReference>
<reference evidence="7" key="1">
    <citation type="submission" date="2018-02" db="EMBL/GenBank/DDBJ databases">
        <title>Genome sequence of Desulfocucumis palustris strain NAW-5.</title>
        <authorList>
            <person name="Watanabe M."/>
            <person name="Kojima H."/>
            <person name="Fukui M."/>
        </authorList>
    </citation>
    <scope>NUCLEOTIDE SEQUENCE [LARGE SCALE GENOMIC DNA]</scope>
    <source>
        <strain evidence="7">NAW-5</strain>
    </source>
</reference>
<dbReference type="Pfam" id="PF02049">
    <property type="entry name" value="FliE"/>
    <property type="match status" value="1"/>
</dbReference>
<keyword evidence="7" id="KW-1185">Reference proteome</keyword>
<dbReference type="HAMAP" id="MF_00724">
    <property type="entry name" value="FliE"/>
    <property type="match status" value="1"/>
</dbReference>
<keyword evidence="6" id="KW-0282">Flagellum</keyword>
<dbReference type="EMBL" id="BFAV01000075">
    <property type="protein sequence ID" value="GBF33187.1"/>
    <property type="molecule type" value="Genomic_DNA"/>
</dbReference>
<dbReference type="GO" id="GO:0003774">
    <property type="term" value="F:cytoskeletal motor activity"/>
    <property type="evidence" value="ECO:0007669"/>
    <property type="project" value="InterPro"/>
</dbReference>
<comment type="similarity">
    <text evidence="2 4">Belongs to the FliE family.</text>
</comment>
<organism evidence="6 7">
    <name type="scientific">Desulfocucumis palustris</name>
    <dbReference type="NCBI Taxonomy" id="1898651"/>
    <lineage>
        <taxon>Bacteria</taxon>
        <taxon>Bacillati</taxon>
        <taxon>Bacillota</taxon>
        <taxon>Clostridia</taxon>
        <taxon>Eubacteriales</taxon>
        <taxon>Desulfocucumaceae</taxon>
        <taxon>Desulfocucumis</taxon>
    </lineage>
</organism>
<sequence length="100" mass="10931">MQIAPLPLILPQVQPDVQGPEASGETAGASFGQMLNKALQDVNKSQINANETIKGFLTGEVQEVHQVTIAMEQAKIMLLLATEVRNKVIEAYQEISRMQV</sequence>
<protein>
    <recommendedName>
        <fullName evidence="4 5">Flagellar hook-basal body complex protein FliE</fullName>
    </recommendedName>
</protein>
<proteinExistence type="inferred from homology"/>
<dbReference type="OrthoDB" id="9812413at2"/>
<evidence type="ECO:0000256" key="5">
    <source>
        <dbReference type="NCBIfam" id="TIGR00205"/>
    </source>
</evidence>
<comment type="caution">
    <text evidence="6">The sequence shown here is derived from an EMBL/GenBank/DDBJ whole genome shotgun (WGS) entry which is preliminary data.</text>
</comment>
<dbReference type="PRINTS" id="PR01006">
    <property type="entry name" value="FLGHOOKFLIE"/>
</dbReference>
<gene>
    <name evidence="4" type="primary">fliE</name>
    <name evidence="6" type="ORF">DCCM_2286</name>
</gene>
<dbReference type="PANTHER" id="PTHR34653:SF1">
    <property type="entry name" value="FLAGELLAR HOOK-BASAL BODY COMPLEX PROTEIN FLIE"/>
    <property type="match status" value="1"/>
</dbReference>
<dbReference type="PANTHER" id="PTHR34653">
    <property type="match status" value="1"/>
</dbReference>
<dbReference type="GO" id="GO:0071973">
    <property type="term" value="P:bacterial-type flagellum-dependent cell motility"/>
    <property type="evidence" value="ECO:0007669"/>
    <property type="project" value="InterPro"/>
</dbReference>
<evidence type="ECO:0000313" key="6">
    <source>
        <dbReference type="EMBL" id="GBF33187.1"/>
    </source>
</evidence>